<sequence>MAIGSSGSGMVQGFSTRGSALSESVSPVSARLSLPMAQMSPATTAAAGRCCLPSGNDKTPMRSSSSWSGCVLLVPPPKNDEKWPDTWTVVSGLMVPENTRTKLTRPT</sequence>
<evidence type="ECO:0000313" key="5">
    <source>
        <dbReference type="Proteomes" id="UP000050164"/>
    </source>
</evidence>
<reference evidence="4 5" key="1">
    <citation type="submission" date="2015-03" db="EMBL/GenBank/DDBJ databases">
        <authorList>
            <consortium name="Pathogen Informatics"/>
        </authorList>
    </citation>
    <scope>NUCLEOTIDE SEQUENCE [LARGE SCALE GENOMIC DNA]</scope>
    <source>
        <strain evidence="2 5">Bir 185</strain>
        <strain evidence="3 4">D00501624</strain>
    </source>
</reference>
<accession>A0A654ZHR6</accession>
<gene>
    <name evidence="3" type="ORF">ERS007661_02806</name>
    <name evidence="2" type="ORF">ERS027659_03274</name>
</gene>
<evidence type="ECO:0000256" key="1">
    <source>
        <dbReference type="SAM" id="MobiDB-lite"/>
    </source>
</evidence>
<name>A0A654ZHR6_MYCTX</name>
<feature type="region of interest" description="Disordered" evidence="1">
    <location>
        <begin position="1"/>
        <end position="20"/>
    </location>
</feature>
<organism evidence="2 5">
    <name type="scientific">Mycobacterium tuberculosis</name>
    <dbReference type="NCBI Taxonomy" id="1773"/>
    <lineage>
        <taxon>Bacteria</taxon>
        <taxon>Bacillati</taxon>
        <taxon>Actinomycetota</taxon>
        <taxon>Actinomycetes</taxon>
        <taxon>Mycobacteriales</taxon>
        <taxon>Mycobacteriaceae</taxon>
        <taxon>Mycobacterium</taxon>
        <taxon>Mycobacterium tuberculosis complex</taxon>
    </lineage>
</organism>
<dbReference type="EMBL" id="CNFT01000920">
    <property type="protein sequence ID" value="CKS56373.1"/>
    <property type="molecule type" value="Genomic_DNA"/>
</dbReference>
<dbReference type="Proteomes" id="UP000050164">
    <property type="component" value="Unassembled WGS sequence"/>
</dbReference>
<evidence type="ECO:0000313" key="2">
    <source>
        <dbReference type="EMBL" id="CKS56373.1"/>
    </source>
</evidence>
<dbReference type="Proteomes" id="UP000039217">
    <property type="component" value="Unassembled WGS sequence"/>
</dbReference>
<proteinExistence type="predicted"/>
<protein>
    <submittedName>
        <fullName evidence="2">Uncharacterized protein</fullName>
    </submittedName>
</protein>
<dbReference type="AlphaFoldDB" id="A0A654ZHR6"/>
<dbReference type="EMBL" id="CQQC01001070">
    <property type="protein sequence ID" value="CNV61262.1"/>
    <property type="molecule type" value="Genomic_DNA"/>
</dbReference>
<evidence type="ECO:0000313" key="3">
    <source>
        <dbReference type="EMBL" id="CNV61262.1"/>
    </source>
</evidence>
<evidence type="ECO:0000313" key="4">
    <source>
        <dbReference type="Proteomes" id="UP000039217"/>
    </source>
</evidence>